<dbReference type="InterPro" id="IPR036397">
    <property type="entry name" value="RNaseH_sf"/>
</dbReference>
<dbReference type="Proteomes" id="UP000325315">
    <property type="component" value="Unassembled WGS sequence"/>
</dbReference>
<sequence>MLRSCVIDFRGSWEDYLPLAEFTYNNSYQFSIQMAPYEALYELGERRLLGPELISEIEEKVKLIQGRLKEASDKQKSYVDLKRKEIEFSGGAFFFLKILIFGRKVKLSLRFIRPYRVSKRVGPIAYQLQLPPELNWIHNVFHVCILRRYRSDPSHIVPADEIEVRPDLTFEEKPVQILDRDIKVLRRKYVLLVKVLRHNHGSENATWEPEEAMRHQYPYLF</sequence>
<protein>
    <submittedName>
        <fullName evidence="2">DNA/RNA polymerases superfamily protein</fullName>
    </submittedName>
</protein>
<dbReference type="AlphaFoldDB" id="A0A5B6VG03"/>
<dbReference type="Gene3D" id="3.30.420.10">
    <property type="entry name" value="Ribonuclease H-like superfamily/Ribonuclease H"/>
    <property type="match status" value="1"/>
</dbReference>
<dbReference type="GO" id="GO:0003676">
    <property type="term" value="F:nucleic acid binding"/>
    <property type="evidence" value="ECO:0007669"/>
    <property type="project" value="InterPro"/>
</dbReference>
<dbReference type="Pfam" id="PF24626">
    <property type="entry name" value="SH3_Tf2-1"/>
    <property type="match status" value="1"/>
</dbReference>
<evidence type="ECO:0000313" key="2">
    <source>
        <dbReference type="EMBL" id="KAA3467948.1"/>
    </source>
</evidence>
<keyword evidence="3" id="KW-1185">Reference proteome</keyword>
<dbReference type="EMBL" id="SMMG02000007">
    <property type="protein sequence ID" value="KAA3467948.1"/>
    <property type="molecule type" value="Genomic_DNA"/>
</dbReference>
<dbReference type="InterPro" id="IPR056924">
    <property type="entry name" value="SH3_Tf2-1"/>
</dbReference>
<evidence type="ECO:0000313" key="3">
    <source>
        <dbReference type="Proteomes" id="UP000325315"/>
    </source>
</evidence>
<proteinExistence type="predicted"/>
<accession>A0A5B6VG03</accession>
<feature type="domain" description="Tf2-1-like SH3-like" evidence="1">
    <location>
        <begin position="99"/>
        <end position="150"/>
    </location>
</feature>
<organism evidence="2 3">
    <name type="scientific">Gossypium australe</name>
    <dbReference type="NCBI Taxonomy" id="47621"/>
    <lineage>
        <taxon>Eukaryota</taxon>
        <taxon>Viridiplantae</taxon>
        <taxon>Streptophyta</taxon>
        <taxon>Embryophyta</taxon>
        <taxon>Tracheophyta</taxon>
        <taxon>Spermatophyta</taxon>
        <taxon>Magnoliopsida</taxon>
        <taxon>eudicotyledons</taxon>
        <taxon>Gunneridae</taxon>
        <taxon>Pentapetalae</taxon>
        <taxon>rosids</taxon>
        <taxon>malvids</taxon>
        <taxon>Malvales</taxon>
        <taxon>Malvaceae</taxon>
        <taxon>Malvoideae</taxon>
        <taxon>Gossypium</taxon>
    </lineage>
</organism>
<dbReference type="OrthoDB" id="6496015at2759"/>
<dbReference type="PANTHER" id="PTHR46148:SF44">
    <property type="entry name" value="GAG-POL POLYPROTEIN"/>
    <property type="match status" value="1"/>
</dbReference>
<dbReference type="PANTHER" id="PTHR46148">
    <property type="entry name" value="CHROMO DOMAIN-CONTAINING PROTEIN"/>
    <property type="match status" value="1"/>
</dbReference>
<reference evidence="2" key="1">
    <citation type="submission" date="2019-08" db="EMBL/GenBank/DDBJ databases">
        <authorList>
            <person name="Liu F."/>
        </authorList>
    </citation>
    <scope>NUCLEOTIDE SEQUENCE [LARGE SCALE GENOMIC DNA]</scope>
    <source>
        <strain evidence="2">PA1801</strain>
        <tissue evidence="2">Leaf</tissue>
    </source>
</reference>
<name>A0A5B6VG03_9ROSI</name>
<comment type="caution">
    <text evidence="2">The sequence shown here is derived from an EMBL/GenBank/DDBJ whole genome shotgun (WGS) entry which is preliminary data.</text>
</comment>
<gene>
    <name evidence="2" type="ORF">EPI10_002918</name>
</gene>
<evidence type="ECO:0000259" key="1">
    <source>
        <dbReference type="Pfam" id="PF24626"/>
    </source>
</evidence>